<dbReference type="SUPFAM" id="SSF51717">
    <property type="entry name" value="Dihydropteroate synthetase-like"/>
    <property type="match status" value="1"/>
</dbReference>
<evidence type="ECO:0000256" key="5">
    <source>
        <dbReference type="ARBA" id="ARBA00022679"/>
    </source>
</evidence>
<organism evidence="10">
    <name type="scientific">marine metagenome</name>
    <dbReference type="NCBI Taxonomy" id="408172"/>
    <lineage>
        <taxon>unclassified sequences</taxon>
        <taxon>metagenomes</taxon>
        <taxon>ecological metagenomes</taxon>
    </lineage>
</organism>
<name>A0A381PSF7_9ZZZZ</name>
<proteinExistence type="predicted"/>
<sequence length="273" mass="30949">MTLNCNGKIINFDDQKIMGILNVSDDSFYDGGNFNSIDKALSHVDKMINDGVDIIDLGGISSKPGSKIIDSNTELKYVSKYVDELSRQFNNITFSIDTYNSKVAEYALNKGFSIINDISSGKYDKRLLSVVRDYSAGYVLMHMKRDPENMQDNPLYTNIISEVFDFFKKQLFNLEQKNIKNIIIDPGFGFGKDINHNYKLLKELKKIKKFNKPILVGISRKSMIYKKIKSTPSNSLNGTTVLNTFSIINGANVLRVHDVKEARECIDLIKDLI</sequence>
<evidence type="ECO:0000256" key="8">
    <source>
        <dbReference type="ARBA" id="ARBA00022909"/>
    </source>
</evidence>
<evidence type="ECO:0000256" key="3">
    <source>
        <dbReference type="ARBA" id="ARBA00004763"/>
    </source>
</evidence>
<comment type="pathway">
    <text evidence="3">Cofactor biosynthesis; tetrahydrofolate biosynthesis; 7,8-dihydrofolate from 2-amino-4-hydroxy-6-hydroxymethyl-7,8-dihydropteridine diphosphate and 4-aminobenzoate: step 1/2.</text>
</comment>
<keyword evidence="7" id="KW-0460">Magnesium</keyword>
<comment type="cofactor">
    <cofactor evidence="2">
        <name>Mg(2+)</name>
        <dbReference type="ChEBI" id="CHEBI:18420"/>
    </cofactor>
</comment>
<dbReference type="PANTHER" id="PTHR20941">
    <property type="entry name" value="FOLATE SYNTHESIS PROTEINS"/>
    <property type="match status" value="1"/>
</dbReference>
<dbReference type="GO" id="GO:0046872">
    <property type="term" value="F:metal ion binding"/>
    <property type="evidence" value="ECO:0007669"/>
    <property type="project" value="UniProtKB-KW"/>
</dbReference>
<dbReference type="CDD" id="cd00739">
    <property type="entry name" value="DHPS"/>
    <property type="match status" value="1"/>
</dbReference>
<dbReference type="EC" id="2.5.1.15" evidence="4"/>
<evidence type="ECO:0000256" key="2">
    <source>
        <dbReference type="ARBA" id="ARBA00001946"/>
    </source>
</evidence>
<reference evidence="10" key="1">
    <citation type="submission" date="2018-05" db="EMBL/GenBank/DDBJ databases">
        <authorList>
            <person name="Lanie J.A."/>
            <person name="Ng W.-L."/>
            <person name="Kazmierczak K.M."/>
            <person name="Andrzejewski T.M."/>
            <person name="Davidsen T.M."/>
            <person name="Wayne K.J."/>
            <person name="Tettelin H."/>
            <person name="Glass J.I."/>
            <person name="Rusch D."/>
            <person name="Podicherti R."/>
            <person name="Tsui H.-C.T."/>
            <person name="Winkler M.E."/>
        </authorList>
    </citation>
    <scope>NUCLEOTIDE SEQUENCE</scope>
</reference>
<gene>
    <name evidence="10" type="ORF">METZ01_LOCUS22830</name>
</gene>
<keyword evidence="8" id="KW-0289">Folate biosynthesis</keyword>
<protein>
    <recommendedName>
        <fullName evidence="4">dihydropteroate synthase</fullName>
        <ecNumber evidence="4">2.5.1.15</ecNumber>
    </recommendedName>
</protein>
<comment type="catalytic activity">
    <reaction evidence="1">
        <text>(7,8-dihydropterin-6-yl)methyl diphosphate + 4-aminobenzoate = 7,8-dihydropteroate + diphosphate</text>
        <dbReference type="Rhea" id="RHEA:19949"/>
        <dbReference type="ChEBI" id="CHEBI:17836"/>
        <dbReference type="ChEBI" id="CHEBI:17839"/>
        <dbReference type="ChEBI" id="CHEBI:33019"/>
        <dbReference type="ChEBI" id="CHEBI:72950"/>
        <dbReference type="EC" id="2.5.1.15"/>
    </reaction>
</comment>
<dbReference type="GO" id="GO:0046656">
    <property type="term" value="P:folic acid biosynthetic process"/>
    <property type="evidence" value="ECO:0007669"/>
    <property type="project" value="UniProtKB-KW"/>
</dbReference>
<evidence type="ECO:0000313" key="10">
    <source>
        <dbReference type="EMBL" id="SUZ69976.1"/>
    </source>
</evidence>
<dbReference type="Pfam" id="PF00809">
    <property type="entry name" value="Pterin_bind"/>
    <property type="match status" value="1"/>
</dbReference>
<keyword evidence="6" id="KW-0479">Metal-binding</keyword>
<dbReference type="InterPro" id="IPR000489">
    <property type="entry name" value="Pterin-binding_dom"/>
</dbReference>
<accession>A0A381PSF7</accession>
<evidence type="ECO:0000259" key="9">
    <source>
        <dbReference type="PROSITE" id="PS50972"/>
    </source>
</evidence>
<dbReference type="PROSITE" id="PS00793">
    <property type="entry name" value="DHPS_2"/>
    <property type="match status" value="1"/>
</dbReference>
<evidence type="ECO:0000256" key="4">
    <source>
        <dbReference type="ARBA" id="ARBA00012458"/>
    </source>
</evidence>
<dbReference type="PROSITE" id="PS50972">
    <property type="entry name" value="PTERIN_BINDING"/>
    <property type="match status" value="1"/>
</dbReference>
<dbReference type="GO" id="GO:0046654">
    <property type="term" value="P:tetrahydrofolate biosynthetic process"/>
    <property type="evidence" value="ECO:0007669"/>
    <property type="project" value="TreeGrafter"/>
</dbReference>
<dbReference type="InterPro" id="IPR045031">
    <property type="entry name" value="DHP_synth-like"/>
</dbReference>
<evidence type="ECO:0000256" key="6">
    <source>
        <dbReference type="ARBA" id="ARBA00022723"/>
    </source>
</evidence>
<keyword evidence="5" id="KW-0808">Transferase</keyword>
<dbReference type="PANTHER" id="PTHR20941:SF1">
    <property type="entry name" value="FOLIC ACID SYNTHESIS PROTEIN FOL1"/>
    <property type="match status" value="1"/>
</dbReference>
<dbReference type="NCBIfam" id="TIGR01496">
    <property type="entry name" value="DHPS"/>
    <property type="match status" value="1"/>
</dbReference>
<dbReference type="Gene3D" id="3.20.20.20">
    <property type="entry name" value="Dihydropteroate synthase-like"/>
    <property type="match status" value="1"/>
</dbReference>
<evidence type="ECO:0000256" key="7">
    <source>
        <dbReference type="ARBA" id="ARBA00022842"/>
    </source>
</evidence>
<dbReference type="EMBL" id="UINC01001077">
    <property type="protein sequence ID" value="SUZ69976.1"/>
    <property type="molecule type" value="Genomic_DNA"/>
</dbReference>
<dbReference type="InterPro" id="IPR006390">
    <property type="entry name" value="DHP_synth_dom"/>
</dbReference>
<evidence type="ECO:0000256" key="1">
    <source>
        <dbReference type="ARBA" id="ARBA00000012"/>
    </source>
</evidence>
<feature type="domain" description="Pterin-binding" evidence="9">
    <location>
        <begin position="15"/>
        <end position="267"/>
    </location>
</feature>
<dbReference type="GO" id="GO:0005829">
    <property type="term" value="C:cytosol"/>
    <property type="evidence" value="ECO:0007669"/>
    <property type="project" value="TreeGrafter"/>
</dbReference>
<dbReference type="AlphaFoldDB" id="A0A381PSF7"/>
<dbReference type="InterPro" id="IPR011005">
    <property type="entry name" value="Dihydropteroate_synth-like_sf"/>
</dbReference>
<dbReference type="GO" id="GO:0004156">
    <property type="term" value="F:dihydropteroate synthase activity"/>
    <property type="evidence" value="ECO:0007669"/>
    <property type="project" value="UniProtKB-EC"/>
</dbReference>